<feature type="transmembrane region" description="Helical" evidence="16">
    <location>
        <begin position="579"/>
        <end position="602"/>
    </location>
</feature>
<feature type="binding site" evidence="14">
    <location>
        <begin position="50"/>
        <end position="53"/>
    </location>
    <ligand>
        <name>GTP</name>
        <dbReference type="ChEBI" id="CHEBI:37565"/>
        <label>1</label>
    </ligand>
</feature>
<dbReference type="AlphaFoldDB" id="A0A1H9Z156"/>
<keyword evidence="7 14" id="KW-0547">Nucleotide-binding</keyword>
<feature type="binding site" evidence="14">
    <location>
        <begin position="33"/>
        <end position="37"/>
    </location>
    <ligand>
        <name>GTP</name>
        <dbReference type="ChEBI" id="CHEBI:37565"/>
        <label>1</label>
    </ligand>
</feature>
<evidence type="ECO:0000256" key="7">
    <source>
        <dbReference type="ARBA" id="ARBA00022741"/>
    </source>
</evidence>
<evidence type="ECO:0000313" key="19">
    <source>
        <dbReference type="Proteomes" id="UP000243819"/>
    </source>
</evidence>
<evidence type="ECO:0000256" key="16">
    <source>
        <dbReference type="RuleBase" id="RU362098"/>
    </source>
</evidence>
<keyword evidence="12 16" id="KW-0472">Membrane</keyword>
<dbReference type="GO" id="GO:0015093">
    <property type="term" value="F:ferrous iron transmembrane transporter activity"/>
    <property type="evidence" value="ECO:0007669"/>
    <property type="project" value="UniProtKB-UniRule"/>
</dbReference>
<dbReference type="Proteomes" id="UP000243819">
    <property type="component" value="Unassembled WGS sequence"/>
</dbReference>
<feature type="binding site" evidence="14">
    <location>
        <begin position="8"/>
        <end position="15"/>
    </location>
    <ligand>
        <name>GTP</name>
        <dbReference type="ChEBI" id="CHEBI:37565"/>
        <label>1</label>
    </ligand>
</feature>
<evidence type="ECO:0000256" key="12">
    <source>
        <dbReference type="ARBA" id="ARBA00023136"/>
    </source>
</evidence>
<dbReference type="PANTHER" id="PTHR43185:SF1">
    <property type="entry name" value="FE(2+) TRANSPORTER FEOB"/>
    <property type="match status" value="1"/>
</dbReference>
<dbReference type="CDD" id="cd01879">
    <property type="entry name" value="FeoB"/>
    <property type="match status" value="1"/>
</dbReference>
<accession>A0A1H9Z156</accession>
<evidence type="ECO:0000256" key="4">
    <source>
        <dbReference type="ARBA" id="ARBA00022475"/>
    </source>
</evidence>
<feature type="domain" description="FeoB-type G" evidence="17">
    <location>
        <begin position="1"/>
        <end position="157"/>
    </location>
</feature>
<evidence type="ECO:0000256" key="3">
    <source>
        <dbReference type="ARBA" id="ARBA00022448"/>
    </source>
</evidence>
<evidence type="ECO:0000256" key="14">
    <source>
        <dbReference type="PIRSR" id="PIRSR603373-1"/>
    </source>
</evidence>
<dbReference type="GO" id="GO:0005886">
    <property type="term" value="C:plasma membrane"/>
    <property type="evidence" value="ECO:0007669"/>
    <property type="project" value="UniProtKB-SubCell"/>
</dbReference>
<keyword evidence="11 14" id="KW-0342">GTP-binding</keyword>
<dbReference type="OrthoDB" id="9809127at2"/>
<feature type="binding site" evidence="15">
    <location>
        <position position="23"/>
    </location>
    <ligand>
        <name>Mg(2+)</name>
        <dbReference type="ChEBI" id="CHEBI:18420"/>
        <label>2</label>
    </ligand>
</feature>
<evidence type="ECO:0000256" key="1">
    <source>
        <dbReference type="ARBA" id="ARBA00003926"/>
    </source>
</evidence>
<feature type="binding site" evidence="15">
    <location>
        <position position="22"/>
    </location>
    <ligand>
        <name>Mg(2+)</name>
        <dbReference type="ChEBI" id="CHEBI:18420"/>
        <label>1</label>
    </ligand>
</feature>
<evidence type="ECO:0000256" key="15">
    <source>
        <dbReference type="PIRSR" id="PIRSR603373-2"/>
    </source>
</evidence>
<dbReference type="STRING" id="1120990.SAMN03080614_10063"/>
<dbReference type="PROSITE" id="PS51711">
    <property type="entry name" value="G_FEOB"/>
    <property type="match status" value="1"/>
</dbReference>
<gene>
    <name evidence="18" type="ORF">SAMN03080614_10063</name>
</gene>
<keyword evidence="15" id="KW-0460">Magnesium</keyword>
<dbReference type="GO" id="GO:0005525">
    <property type="term" value="F:GTP binding"/>
    <property type="evidence" value="ECO:0007669"/>
    <property type="project" value="UniProtKB-KW"/>
</dbReference>
<name>A0A1H9Z156_9FIRM</name>
<keyword evidence="8 16" id="KW-1133">Transmembrane helix</keyword>
<dbReference type="InterPro" id="IPR003373">
    <property type="entry name" value="Fe2_transport_prot-B"/>
</dbReference>
<dbReference type="InterPro" id="IPR030389">
    <property type="entry name" value="G_FEOB_dom"/>
</dbReference>
<feature type="transmembrane region" description="Helical" evidence="16">
    <location>
        <begin position="358"/>
        <end position="380"/>
    </location>
</feature>
<dbReference type="Gene3D" id="3.40.50.300">
    <property type="entry name" value="P-loop containing nucleotide triphosphate hydrolases"/>
    <property type="match status" value="1"/>
</dbReference>
<dbReference type="InterPro" id="IPR006073">
    <property type="entry name" value="GTP-bd"/>
</dbReference>
<feature type="transmembrane region" description="Helical" evidence="16">
    <location>
        <begin position="392"/>
        <end position="415"/>
    </location>
</feature>
<feature type="transmembrane region" description="Helical" evidence="16">
    <location>
        <begin position="319"/>
        <end position="338"/>
    </location>
</feature>
<dbReference type="NCBIfam" id="TIGR00437">
    <property type="entry name" value="feoB"/>
    <property type="match status" value="1"/>
</dbReference>
<evidence type="ECO:0000256" key="6">
    <source>
        <dbReference type="ARBA" id="ARBA00022692"/>
    </source>
</evidence>
<protein>
    <recommendedName>
        <fullName evidence="13 16">Ferrous iron transport protein B</fullName>
    </recommendedName>
</protein>
<evidence type="ECO:0000256" key="9">
    <source>
        <dbReference type="ARBA" id="ARBA00023004"/>
    </source>
</evidence>
<evidence type="ECO:0000313" key="18">
    <source>
        <dbReference type="EMBL" id="SES75210.1"/>
    </source>
</evidence>
<evidence type="ECO:0000256" key="5">
    <source>
        <dbReference type="ARBA" id="ARBA00022496"/>
    </source>
</evidence>
<dbReference type="InterPro" id="IPR011642">
    <property type="entry name" value="Gate_dom"/>
</dbReference>
<keyword evidence="19" id="KW-1185">Reference proteome</keyword>
<proteinExistence type="inferred from homology"/>
<keyword evidence="9 16" id="KW-0408">Iron</keyword>
<dbReference type="SUPFAM" id="SSF52540">
    <property type="entry name" value="P-loop containing nucleoside triphosphate hydrolases"/>
    <property type="match status" value="1"/>
</dbReference>
<evidence type="ECO:0000256" key="11">
    <source>
        <dbReference type="ARBA" id="ARBA00023134"/>
    </source>
</evidence>
<sequence>MAVIALVGNPNVGKSIFFNYLTGNYVDVSNFPGTTVDISSGKLGEHLIIDTPGVYGISSFNDEEKVTKKVVLDADMVINVVDANNLDRDLFLTLQLLDMGKPMVIALNMIDEAEKNGREIDIEELSSLLGVDVIPTIAVKKIGLAKVKRALNSFKIGKLDQKLLKDIQSIKTTKKPSIQEGILLLEEDPEMLKKYRISSRNLREEYYLYRRERVNEICSKVINDISNWKRGRSFSEKLNYLLIHPVYGFIILIVILAVVYTFVGKLVSGYVVDFTEGYLMEELILPGLIKLASKWITPQSLIGNLMLGEFGFFTLTIKYLIGLLLPLVVSFFFVMSLMEDSGYLPRVAVLLDKHLSKIGLNGKGIIPIILGFGCVTMATITTRILGTQKERTIATILLAISIPCSAQMAVILGLLSSLGGYYITIYILTMIFIFIIIGKLTSLLLPGKSNPLLLDLPNLRFPKMKNVFKKTYYKTLGFLQDALPLFTIGAMLIGGLNYFNILDRFQSYLSPLTVNWLKLPKETANIFIMGLIRRDFGTAGLISLTLTPEQTLISLVTITLFVPCIASIMVILKERGIFTGIITILLSISIAFFTGGLLASLVL</sequence>
<evidence type="ECO:0000256" key="8">
    <source>
        <dbReference type="ARBA" id="ARBA00022989"/>
    </source>
</evidence>
<feature type="binding site" evidence="14">
    <location>
        <begin position="108"/>
        <end position="111"/>
    </location>
    <ligand>
        <name>GTP</name>
        <dbReference type="ChEBI" id="CHEBI:37565"/>
        <label>1</label>
    </ligand>
</feature>
<dbReference type="InterPro" id="IPR011640">
    <property type="entry name" value="Fe2_transport_prot_B_C"/>
</dbReference>
<dbReference type="PANTHER" id="PTHR43185">
    <property type="entry name" value="FERROUS IRON TRANSPORT PROTEIN B"/>
    <property type="match status" value="1"/>
</dbReference>
<keyword evidence="10" id="KW-0406">Ion transport</keyword>
<dbReference type="Pfam" id="PF07664">
    <property type="entry name" value="FeoB_C"/>
    <property type="match status" value="1"/>
</dbReference>
<dbReference type="PRINTS" id="PR00326">
    <property type="entry name" value="GTP1OBG"/>
</dbReference>
<keyword evidence="15" id="KW-0479">Metal-binding</keyword>
<feature type="transmembrane region" description="Helical" evidence="16">
    <location>
        <begin position="552"/>
        <end position="572"/>
    </location>
</feature>
<dbReference type="Pfam" id="PF07670">
    <property type="entry name" value="Gate"/>
    <property type="match status" value="2"/>
</dbReference>
<evidence type="ECO:0000259" key="17">
    <source>
        <dbReference type="PROSITE" id="PS51711"/>
    </source>
</evidence>
<feature type="transmembrane region" description="Helical" evidence="16">
    <location>
        <begin position="421"/>
        <end position="445"/>
    </location>
</feature>
<keyword evidence="5 16" id="KW-0410">Iron transport</keyword>
<comment type="similarity">
    <text evidence="16">Belongs to the TRAFAC class TrmE-Era-EngA-EngB-Septin-like GTPase superfamily. FeoB GTPase (TC 9.A.8) family.</text>
</comment>
<keyword evidence="4" id="KW-1003">Cell membrane</keyword>
<feature type="transmembrane region" description="Helical" evidence="16">
    <location>
        <begin position="478"/>
        <end position="499"/>
    </location>
</feature>
<comment type="subcellular location">
    <subcellularLocation>
        <location evidence="2 16">Cell membrane</location>
        <topology evidence="2 16">Multi-pass membrane protein</topology>
    </subcellularLocation>
</comment>
<dbReference type="RefSeq" id="WP_091349016.1">
    <property type="nucleotide sequence ID" value="NZ_FOIF01000006.1"/>
</dbReference>
<feature type="transmembrane region" description="Helical" evidence="16">
    <location>
        <begin position="238"/>
        <end position="263"/>
    </location>
</feature>
<evidence type="ECO:0000256" key="10">
    <source>
        <dbReference type="ARBA" id="ARBA00023065"/>
    </source>
</evidence>
<dbReference type="InterPro" id="IPR027417">
    <property type="entry name" value="P-loop_NTPase"/>
</dbReference>
<dbReference type="InterPro" id="IPR050860">
    <property type="entry name" value="FeoB_GTPase"/>
</dbReference>
<organism evidence="18 19">
    <name type="scientific">Anaerobranca gottschalkii DSM 13577</name>
    <dbReference type="NCBI Taxonomy" id="1120990"/>
    <lineage>
        <taxon>Bacteria</taxon>
        <taxon>Bacillati</taxon>
        <taxon>Bacillota</taxon>
        <taxon>Clostridia</taxon>
        <taxon>Eubacteriales</taxon>
        <taxon>Proteinivoracaceae</taxon>
        <taxon>Anaerobranca</taxon>
    </lineage>
</organism>
<comment type="function">
    <text evidence="1 16">Probable transporter of a GTP-driven Fe(2+) uptake system.</text>
</comment>
<evidence type="ECO:0000256" key="13">
    <source>
        <dbReference type="NCBIfam" id="TIGR00437"/>
    </source>
</evidence>
<reference evidence="19" key="1">
    <citation type="submission" date="2016-10" db="EMBL/GenBank/DDBJ databases">
        <authorList>
            <person name="Varghese N."/>
            <person name="Submissions S."/>
        </authorList>
    </citation>
    <scope>NUCLEOTIDE SEQUENCE [LARGE SCALE GENOMIC DNA]</scope>
    <source>
        <strain evidence="19">DSM 13577</strain>
    </source>
</reference>
<feature type="binding site" evidence="15">
    <location>
        <position position="19"/>
    </location>
    <ligand>
        <name>Mg(2+)</name>
        <dbReference type="ChEBI" id="CHEBI:18420"/>
        <label>2</label>
    </ligand>
</feature>
<dbReference type="EMBL" id="FOIF01000006">
    <property type="protein sequence ID" value="SES75210.1"/>
    <property type="molecule type" value="Genomic_DNA"/>
</dbReference>
<dbReference type="GO" id="GO:0046872">
    <property type="term" value="F:metal ion binding"/>
    <property type="evidence" value="ECO:0007669"/>
    <property type="project" value="UniProtKB-KW"/>
</dbReference>
<evidence type="ECO:0000256" key="2">
    <source>
        <dbReference type="ARBA" id="ARBA00004651"/>
    </source>
</evidence>
<keyword evidence="3 16" id="KW-0813">Transport</keyword>
<keyword evidence="6 16" id="KW-0812">Transmembrane</keyword>
<dbReference type="Pfam" id="PF02421">
    <property type="entry name" value="FeoB_N"/>
    <property type="match status" value="1"/>
</dbReference>